<dbReference type="PANTHER" id="PTHR19376">
    <property type="entry name" value="DNA-DIRECTED RNA POLYMERASE"/>
    <property type="match status" value="1"/>
</dbReference>
<protein>
    <recommendedName>
        <fullName evidence="1">DNA-directed RNA polymerase</fullName>
        <ecNumber evidence="1">2.7.7.6</ecNumber>
    </recommendedName>
</protein>
<evidence type="ECO:0000256" key="1">
    <source>
        <dbReference type="ARBA" id="ARBA00012418"/>
    </source>
</evidence>
<dbReference type="Proteomes" id="UP000436088">
    <property type="component" value="Unassembled WGS sequence"/>
</dbReference>
<evidence type="ECO:0000313" key="7">
    <source>
        <dbReference type="Proteomes" id="UP000436088"/>
    </source>
</evidence>
<dbReference type="InterPro" id="IPR045867">
    <property type="entry name" value="DNA-dir_RpoC_beta_prime"/>
</dbReference>
<sequence>MACSYCDFLAGSNEGTDSCMAFEVERMCYDKRRSAAVSQASVDSFKQVFRDIQNLMFPLKLSCAAWNYLKSHSLNQEVDDTVESAKNFIQYAVVESSFMTGLNPLECFVHSVTSLGSSFSDHADLPGTLSRRLMFFMRDICAAYDGIVRNAYGDQVVQFSYRVDKDQRLAEPVDVYKLLGNFIGSEKQDVEFKVPKALKPEKYGSQFMDALGGSAFDQQKMIETRKKSILRERLTLNGIQRLKRTLKDILHKSIEHRLSGAEWNNVMMALYFHP</sequence>
<keyword evidence="2" id="KW-0240">DNA-directed RNA polymerase</keyword>
<keyword evidence="5" id="KW-0804">Transcription</keyword>
<proteinExistence type="predicted"/>
<gene>
    <name evidence="6" type="ORF">F3Y22_tig00113156pilonHSYRG00076</name>
</gene>
<accession>A0A6A2WR93</accession>
<comment type="caution">
    <text evidence="6">The sequence shown here is derived from an EMBL/GenBank/DDBJ whole genome shotgun (WGS) entry which is preliminary data.</text>
</comment>
<keyword evidence="4" id="KW-0548">Nucleotidyltransferase</keyword>
<dbReference type="EC" id="2.7.7.6" evidence="1"/>
<organism evidence="6 7">
    <name type="scientific">Hibiscus syriacus</name>
    <name type="common">Rose of Sharon</name>
    <dbReference type="NCBI Taxonomy" id="106335"/>
    <lineage>
        <taxon>Eukaryota</taxon>
        <taxon>Viridiplantae</taxon>
        <taxon>Streptophyta</taxon>
        <taxon>Embryophyta</taxon>
        <taxon>Tracheophyta</taxon>
        <taxon>Spermatophyta</taxon>
        <taxon>Magnoliopsida</taxon>
        <taxon>eudicotyledons</taxon>
        <taxon>Gunneridae</taxon>
        <taxon>Pentapetalae</taxon>
        <taxon>rosids</taxon>
        <taxon>malvids</taxon>
        <taxon>Malvales</taxon>
        <taxon>Malvaceae</taxon>
        <taxon>Malvoideae</taxon>
        <taxon>Hibiscus</taxon>
    </lineage>
</organism>
<reference evidence="6" key="1">
    <citation type="submission" date="2019-09" db="EMBL/GenBank/DDBJ databases">
        <title>Draft genome information of white flower Hibiscus syriacus.</title>
        <authorList>
            <person name="Kim Y.-M."/>
        </authorList>
    </citation>
    <scope>NUCLEOTIDE SEQUENCE [LARGE SCALE GENOMIC DNA]</scope>
    <source>
        <strain evidence="6">YM2019G1</strain>
    </source>
</reference>
<dbReference type="EMBL" id="VEPZ02001695">
    <property type="protein sequence ID" value="KAE8662701.1"/>
    <property type="molecule type" value="Genomic_DNA"/>
</dbReference>
<evidence type="ECO:0000256" key="3">
    <source>
        <dbReference type="ARBA" id="ARBA00022679"/>
    </source>
</evidence>
<evidence type="ECO:0000256" key="4">
    <source>
        <dbReference type="ARBA" id="ARBA00022695"/>
    </source>
</evidence>
<name>A0A6A2WR93_HIBSY</name>
<dbReference type="GO" id="GO:0006351">
    <property type="term" value="P:DNA-templated transcription"/>
    <property type="evidence" value="ECO:0007669"/>
    <property type="project" value="InterPro"/>
</dbReference>
<dbReference type="GO" id="GO:0000428">
    <property type="term" value="C:DNA-directed RNA polymerase complex"/>
    <property type="evidence" value="ECO:0007669"/>
    <property type="project" value="UniProtKB-KW"/>
</dbReference>
<dbReference type="SUPFAM" id="SSF64484">
    <property type="entry name" value="beta and beta-prime subunits of DNA dependent RNA-polymerase"/>
    <property type="match status" value="1"/>
</dbReference>
<keyword evidence="3" id="KW-0808">Transferase</keyword>
<evidence type="ECO:0000256" key="2">
    <source>
        <dbReference type="ARBA" id="ARBA00022478"/>
    </source>
</evidence>
<evidence type="ECO:0000256" key="5">
    <source>
        <dbReference type="ARBA" id="ARBA00023163"/>
    </source>
</evidence>
<dbReference type="PANTHER" id="PTHR19376:SF36">
    <property type="entry name" value="DNA-DIRECTED RNA POLYMERASE IV SUBUNIT 1"/>
    <property type="match status" value="1"/>
</dbReference>
<dbReference type="GO" id="GO:0003899">
    <property type="term" value="F:DNA-directed RNA polymerase activity"/>
    <property type="evidence" value="ECO:0007669"/>
    <property type="project" value="UniProtKB-EC"/>
</dbReference>
<evidence type="ECO:0000313" key="6">
    <source>
        <dbReference type="EMBL" id="KAE8662701.1"/>
    </source>
</evidence>
<dbReference type="AlphaFoldDB" id="A0A6A2WR93"/>
<keyword evidence="7" id="KW-1185">Reference proteome</keyword>